<feature type="compositionally biased region" description="Low complexity" evidence="4">
    <location>
        <begin position="175"/>
        <end position="186"/>
    </location>
</feature>
<protein>
    <submittedName>
        <fullName evidence="6">DNA repair protein Sae2/CtIP</fullName>
    </submittedName>
</protein>
<feature type="region of interest" description="Disordered" evidence="4">
    <location>
        <begin position="227"/>
        <end position="309"/>
    </location>
</feature>
<keyword evidence="7" id="KW-1185">Reference proteome</keyword>
<feature type="region of interest" description="Disordered" evidence="4">
    <location>
        <begin position="434"/>
        <end position="505"/>
    </location>
</feature>
<feature type="region of interest" description="Disordered" evidence="4">
    <location>
        <begin position="172"/>
        <end position="191"/>
    </location>
</feature>
<dbReference type="GeneID" id="68358491"/>
<dbReference type="GO" id="GO:0006281">
    <property type="term" value="P:DNA repair"/>
    <property type="evidence" value="ECO:0007669"/>
    <property type="project" value="InterPro"/>
</dbReference>
<evidence type="ECO:0000256" key="4">
    <source>
        <dbReference type="SAM" id="MobiDB-lite"/>
    </source>
</evidence>
<proteinExistence type="predicted"/>
<keyword evidence="3" id="KW-0539">Nucleus</keyword>
<feature type="compositionally biased region" description="Polar residues" evidence="4">
    <location>
        <begin position="227"/>
        <end position="239"/>
    </location>
</feature>
<dbReference type="GO" id="GO:0005634">
    <property type="term" value="C:nucleus"/>
    <property type="evidence" value="ECO:0007669"/>
    <property type="project" value="UniProtKB-SubCell"/>
</dbReference>
<feature type="region of interest" description="Disordered" evidence="4">
    <location>
        <begin position="334"/>
        <end position="376"/>
    </location>
</feature>
<evidence type="ECO:0000313" key="6">
    <source>
        <dbReference type="EMBL" id="KAH0959580.1"/>
    </source>
</evidence>
<dbReference type="RefSeq" id="XP_044717093.1">
    <property type="nucleotide sequence ID" value="XM_044867833.1"/>
</dbReference>
<feature type="compositionally biased region" description="Polar residues" evidence="4">
    <location>
        <begin position="434"/>
        <end position="445"/>
    </location>
</feature>
<feature type="compositionally biased region" description="Basic and acidic residues" evidence="4">
    <location>
        <begin position="336"/>
        <end position="347"/>
    </location>
</feature>
<comment type="subcellular location">
    <subcellularLocation>
        <location evidence="1">Nucleus</location>
    </subcellularLocation>
</comment>
<organism evidence="6 7">
    <name type="scientific">Hirsutella rhossiliensis</name>
    <dbReference type="NCBI Taxonomy" id="111463"/>
    <lineage>
        <taxon>Eukaryota</taxon>
        <taxon>Fungi</taxon>
        <taxon>Dikarya</taxon>
        <taxon>Ascomycota</taxon>
        <taxon>Pezizomycotina</taxon>
        <taxon>Sordariomycetes</taxon>
        <taxon>Hypocreomycetidae</taxon>
        <taxon>Hypocreales</taxon>
        <taxon>Ophiocordycipitaceae</taxon>
        <taxon>Hirsutella</taxon>
    </lineage>
</organism>
<evidence type="ECO:0000313" key="7">
    <source>
        <dbReference type="Proteomes" id="UP000824596"/>
    </source>
</evidence>
<evidence type="ECO:0000259" key="5">
    <source>
        <dbReference type="Pfam" id="PF08573"/>
    </source>
</evidence>
<sequence length="674" mass="74237">MAADGPRLEKGRQALYAALDRFREQIDNDLVAEKDRNTRLLRQFLQSVKDGKYDDLMLHEPAASNSEQTTAYAMLKQTPASTTTAALAGPTLTALASSTSLNSARALEDIDVTALQADHSELRRKFNALSANFKIAKAALRKRVDERDGWASRAKHLERLISTAEKKLGIKILDPRSQSPRSPASATAHVDATALMRDASASLNKRPEDTACGPEPCLYTPTVGAEQTVSNEQAESTQGDTDDGSSEQLPQLPPAQPNYRLLIKQEPSSDEPVLVSERAVRKRKRGDSIPTTVEPRPKAEPTNDSSPILSRIHFACGTQENVDLGEIEQRIVTPRKQKEAEQPEPADHTATPRLKTSSAAPSAAPAGYKPLPQQTTLSKRPSVLTPLSVNVQKPFAISVLAEDGDAYGANPSAAKGQSPTAAPASAKSRLHTLLNSPSAVPSDSVISRPASRNWERHTASEDQSPVPERRRLPFTPPPSENRAHERSPSRKNKKKPASELRAKPLSELQLDDFKVSPLANDGHDFAFADVVRDKGERACLPGCTDLHCCGKQFKALALSQRPDPPLTPTQRMEEQKLLEVYLGDHAYRLASMSKEEKAELWVEAKTQELANKYGKHRHRFSRMQSPPGFWNADFPSTQELQEDRAEAAKRERQAVAERHREAMRPGGRWLFKDE</sequence>
<dbReference type="InterPro" id="IPR013882">
    <property type="entry name" value="Ctp1_C"/>
</dbReference>
<dbReference type="EMBL" id="JAIZPD010000012">
    <property type="protein sequence ID" value="KAH0959580.1"/>
    <property type="molecule type" value="Genomic_DNA"/>
</dbReference>
<name>A0A9P8MQW1_9HYPO</name>
<dbReference type="AlphaFoldDB" id="A0A9P8MQW1"/>
<dbReference type="OrthoDB" id="5801062at2759"/>
<feature type="compositionally biased region" description="Low complexity" evidence="4">
    <location>
        <begin position="357"/>
        <end position="366"/>
    </location>
</feature>
<dbReference type="Pfam" id="PF08573">
    <property type="entry name" value="SAE2"/>
    <property type="match status" value="1"/>
</dbReference>
<evidence type="ECO:0000256" key="2">
    <source>
        <dbReference type="ARBA" id="ARBA00022763"/>
    </source>
</evidence>
<keyword evidence="2" id="KW-0227">DNA damage</keyword>
<accession>A0A9P8MQW1</accession>
<evidence type="ECO:0000256" key="1">
    <source>
        <dbReference type="ARBA" id="ARBA00004123"/>
    </source>
</evidence>
<reference evidence="6" key="1">
    <citation type="submission" date="2021-09" db="EMBL/GenBank/DDBJ databases">
        <title>A high-quality genome of the endoparasitic fungus Hirsutella rhossiliensis with a comparison of Hirsutella genomes reveals transposable elements contributing to genome size variation.</title>
        <authorList>
            <person name="Lin R."/>
            <person name="Jiao Y."/>
            <person name="Sun X."/>
            <person name="Ling J."/>
            <person name="Xie B."/>
            <person name="Cheng X."/>
        </authorList>
    </citation>
    <scope>NUCLEOTIDE SEQUENCE</scope>
    <source>
        <strain evidence="6">HR02</strain>
    </source>
</reference>
<evidence type="ECO:0000256" key="3">
    <source>
        <dbReference type="ARBA" id="ARBA00023242"/>
    </source>
</evidence>
<comment type="caution">
    <text evidence="6">The sequence shown here is derived from an EMBL/GenBank/DDBJ whole genome shotgun (WGS) entry which is preliminary data.</text>
</comment>
<feature type="domain" description="DNA endonuclease activator Ctp1 C-terminal" evidence="5">
    <location>
        <begin position="526"/>
        <end position="639"/>
    </location>
</feature>
<gene>
    <name evidence="6" type="ORF">HRG_09362</name>
</gene>
<dbReference type="Proteomes" id="UP000824596">
    <property type="component" value="Unassembled WGS sequence"/>
</dbReference>